<keyword evidence="5 8" id="KW-1133">Transmembrane helix</keyword>
<comment type="subcellular location">
    <subcellularLocation>
        <location evidence="1">Membrane</location>
        <topology evidence="1">Multi-pass membrane protein</topology>
    </subcellularLocation>
</comment>
<keyword evidence="7" id="KW-0862">Zinc</keyword>
<comment type="caution">
    <text evidence="9">The sequence shown here is derived from an EMBL/GenBank/DDBJ whole genome shotgun (WGS) entry which is preliminary data.</text>
</comment>
<dbReference type="InterPro" id="IPR008901">
    <property type="entry name" value="ACER"/>
</dbReference>
<feature type="transmembrane region" description="Helical" evidence="8">
    <location>
        <begin position="224"/>
        <end position="244"/>
    </location>
</feature>
<dbReference type="Proteomes" id="UP000298493">
    <property type="component" value="Unassembled WGS sequence"/>
</dbReference>
<evidence type="ECO:0000256" key="7">
    <source>
        <dbReference type="PIRSR" id="PIRSR608901-2"/>
    </source>
</evidence>
<proteinExistence type="inferred from homology"/>
<keyword evidence="4" id="KW-0378">Hydrolase</keyword>
<dbReference type="GO" id="GO:0006672">
    <property type="term" value="P:ceramide metabolic process"/>
    <property type="evidence" value="ECO:0007669"/>
    <property type="project" value="InterPro"/>
</dbReference>
<dbReference type="GO" id="GO:0016811">
    <property type="term" value="F:hydrolase activity, acting on carbon-nitrogen (but not peptide) bonds, in linear amides"/>
    <property type="evidence" value="ECO:0007669"/>
    <property type="project" value="InterPro"/>
</dbReference>
<evidence type="ECO:0000256" key="2">
    <source>
        <dbReference type="ARBA" id="ARBA00009780"/>
    </source>
</evidence>
<feature type="transmembrane region" description="Helical" evidence="8">
    <location>
        <begin position="256"/>
        <end position="274"/>
    </location>
</feature>
<feature type="binding site" evidence="7">
    <location>
        <position position="292"/>
    </location>
    <ligand>
        <name>Zn(2+)</name>
        <dbReference type="ChEBI" id="CHEBI:29105"/>
        <note>catalytic</note>
    </ligand>
</feature>
<feature type="transmembrane region" description="Helical" evidence="8">
    <location>
        <begin position="198"/>
        <end position="218"/>
    </location>
</feature>
<gene>
    <name evidence="9" type="ORF">E6O75_ATG07709</name>
</gene>
<dbReference type="GO" id="GO:0046872">
    <property type="term" value="F:metal ion binding"/>
    <property type="evidence" value="ECO:0007669"/>
    <property type="project" value="UniProtKB-KW"/>
</dbReference>
<feature type="transmembrane region" description="Helical" evidence="8">
    <location>
        <begin position="141"/>
        <end position="160"/>
    </location>
</feature>
<dbReference type="GO" id="GO:0016020">
    <property type="term" value="C:membrane"/>
    <property type="evidence" value="ECO:0007669"/>
    <property type="project" value="UniProtKB-SubCell"/>
</dbReference>
<keyword evidence="10" id="KW-1185">Reference proteome</keyword>
<feature type="binding site" evidence="7">
    <location>
        <position position="161"/>
    </location>
    <ligand>
        <name>Zn(2+)</name>
        <dbReference type="ChEBI" id="CHEBI:29105"/>
        <note>catalytic</note>
    </ligand>
</feature>
<dbReference type="EMBL" id="SNSC02000011">
    <property type="protein sequence ID" value="TID20249.1"/>
    <property type="molecule type" value="Genomic_DNA"/>
</dbReference>
<comment type="cofactor">
    <cofactor evidence="7">
        <name>Zn(2+)</name>
        <dbReference type="ChEBI" id="CHEBI:29105"/>
    </cofactor>
</comment>
<feature type="transmembrane region" description="Helical" evidence="8">
    <location>
        <begin position="102"/>
        <end position="120"/>
    </location>
</feature>
<keyword evidence="6 8" id="KW-0472">Membrane</keyword>
<evidence type="ECO:0000256" key="5">
    <source>
        <dbReference type="ARBA" id="ARBA00022989"/>
    </source>
</evidence>
<evidence type="ECO:0008006" key="11">
    <source>
        <dbReference type="Google" id="ProtNLM"/>
    </source>
</evidence>
<evidence type="ECO:0000256" key="3">
    <source>
        <dbReference type="ARBA" id="ARBA00022692"/>
    </source>
</evidence>
<dbReference type="AlphaFoldDB" id="A0A4Z1NYJ2"/>
<feature type="transmembrane region" description="Helical" evidence="8">
    <location>
        <begin position="166"/>
        <end position="186"/>
    </location>
</feature>
<evidence type="ECO:0000313" key="10">
    <source>
        <dbReference type="Proteomes" id="UP000298493"/>
    </source>
</evidence>
<evidence type="ECO:0000256" key="8">
    <source>
        <dbReference type="SAM" id="Phobius"/>
    </source>
</evidence>
<keyword evidence="7" id="KW-0479">Metal-binding</keyword>
<dbReference type="Pfam" id="PF05875">
    <property type="entry name" value="Ceramidase"/>
    <property type="match status" value="1"/>
</dbReference>
<evidence type="ECO:0000313" key="9">
    <source>
        <dbReference type="EMBL" id="TID20249.1"/>
    </source>
</evidence>
<accession>A0A4Z1NYJ2</accession>
<organism evidence="9 10">
    <name type="scientific">Venturia nashicola</name>
    <dbReference type="NCBI Taxonomy" id="86259"/>
    <lineage>
        <taxon>Eukaryota</taxon>
        <taxon>Fungi</taxon>
        <taxon>Dikarya</taxon>
        <taxon>Ascomycota</taxon>
        <taxon>Pezizomycotina</taxon>
        <taxon>Dothideomycetes</taxon>
        <taxon>Pleosporomycetidae</taxon>
        <taxon>Venturiales</taxon>
        <taxon>Venturiaceae</taxon>
        <taxon>Venturia</taxon>
    </lineage>
</organism>
<dbReference type="OrthoDB" id="10384974at2759"/>
<sequence>MYDLQILAPTTEVEAITPISGTRSSPLPRRTRILPYRSLIVWFTAAVTILLLFSLFVRYGWPGSPDPCTTAEPTNTCWCEAFEPSDIGTPGVRQSVNTWSNLYALFTSLLVATVVCLDRQETRNSPQSAGSKSLIRGSDTWVADLYVFVVLYLGLGSMWFHASLTTWGGILDALSIYALMAFLVVFSLQRSFNQTPALFWIAYWLLVAALTIVHALAQPRYEETTMFLVIASLIAYSLLELHMWRKGKTRSGSSSSRFWWCACASGLVAAVFWGLSQTGQLLCVPSSHVQPHGIIWHPLAGVSAVLLFFYWRAAETGTLESGLDS</sequence>
<comment type="similarity">
    <text evidence="2">Belongs to the alkaline ceramidase family.</text>
</comment>
<keyword evidence="3 8" id="KW-0812">Transmembrane</keyword>
<feature type="transmembrane region" description="Helical" evidence="8">
    <location>
        <begin position="294"/>
        <end position="311"/>
    </location>
</feature>
<evidence type="ECO:0000256" key="4">
    <source>
        <dbReference type="ARBA" id="ARBA00022801"/>
    </source>
</evidence>
<evidence type="ECO:0000256" key="6">
    <source>
        <dbReference type="ARBA" id="ARBA00023136"/>
    </source>
</evidence>
<feature type="binding site" evidence="7">
    <location>
        <position position="297"/>
    </location>
    <ligand>
        <name>Zn(2+)</name>
        <dbReference type="ChEBI" id="CHEBI:29105"/>
        <note>catalytic</note>
    </ligand>
</feature>
<reference evidence="9 10" key="1">
    <citation type="submission" date="2019-04" db="EMBL/GenBank/DDBJ databases">
        <title>High contiguity whole genome sequence and gene annotation resource for two Venturia nashicola isolates.</title>
        <authorList>
            <person name="Prokchorchik M."/>
            <person name="Won K."/>
            <person name="Lee Y."/>
            <person name="Choi E.D."/>
            <person name="Segonzac C."/>
            <person name="Sohn K.H."/>
        </authorList>
    </citation>
    <scope>NUCLEOTIDE SEQUENCE [LARGE SCALE GENOMIC DNA]</scope>
    <source>
        <strain evidence="9 10">PRI2</strain>
    </source>
</reference>
<name>A0A4Z1NYJ2_9PEZI</name>
<evidence type="ECO:0000256" key="1">
    <source>
        <dbReference type="ARBA" id="ARBA00004141"/>
    </source>
</evidence>
<feature type="transmembrane region" description="Helical" evidence="8">
    <location>
        <begin position="39"/>
        <end position="57"/>
    </location>
</feature>
<protein>
    <recommendedName>
        <fullName evidence="11">Ceramidase</fullName>
    </recommendedName>
</protein>